<feature type="domain" description="GGDEF" evidence="2">
    <location>
        <begin position="397"/>
        <end position="529"/>
    </location>
</feature>
<dbReference type="Pfam" id="PF13188">
    <property type="entry name" value="PAS_8"/>
    <property type="match status" value="1"/>
</dbReference>
<dbReference type="CDD" id="cd01949">
    <property type="entry name" value="GGDEF"/>
    <property type="match status" value="1"/>
</dbReference>
<dbReference type="InterPro" id="IPR000014">
    <property type="entry name" value="PAS"/>
</dbReference>
<dbReference type="NCBIfam" id="TIGR00254">
    <property type="entry name" value="GGDEF"/>
    <property type="match status" value="1"/>
</dbReference>
<dbReference type="SUPFAM" id="SSF55073">
    <property type="entry name" value="Nucleotide cyclase"/>
    <property type="match status" value="1"/>
</dbReference>
<evidence type="ECO:0008006" key="4">
    <source>
        <dbReference type="Google" id="ProtNLM"/>
    </source>
</evidence>
<gene>
    <name evidence="3" type="ORF">KL86DES1_20100</name>
</gene>
<proteinExistence type="predicted"/>
<dbReference type="AlphaFoldDB" id="A0A212L250"/>
<dbReference type="PANTHER" id="PTHR44757:SF2">
    <property type="entry name" value="BIOFILM ARCHITECTURE MAINTENANCE PROTEIN MBAA"/>
    <property type="match status" value="1"/>
</dbReference>
<dbReference type="CDD" id="cd00130">
    <property type="entry name" value="PAS"/>
    <property type="match status" value="1"/>
</dbReference>
<dbReference type="SMART" id="SM00267">
    <property type="entry name" value="GGDEF"/>
    <property type="match status" value="1"/>
</dbReference>
<dbReference type="GO" id="GO:0006355">
    <property type="term" value="P:regulation of DNA-templated transcription"/>
    <property type="evidence" value="ECO:0007669"/>
    <property type="project" value="InterPro"/>
</dbReference>
<dbReference type="SMART" id="SM00091">
    <property type="entry name" value="PAS"/>
    <property type="match status" value="2"/>
</dbReference>
<accession>A0A212L250</accession>
<dbReference type="SUPFAM" id="SSF55785">
    <property type="entry name" value="PYP-like sensor domain (PAS domain)"/>
    <property type="match status" value="1"/>
</dbReference>
<dbReference type="Pfam" id="PF00989">
    <property type="entry name" value="PAS"/>
    <property type="match status" value="1"/>
</dbReference>
<dbReference type="NCBIfam" id="TIGR00229">
    <property type="entry name" value="sensory_box"/>
    <property type="match status" value="1"/>
</dbReference>
<evidence type="ECO:0000259" key="2">
    <source>
        <dbReference type="PROSITE" id="PS50887"/>
    </source>
</evidence>
<dbReference type="PROSITE" id="PS50887">
    <property type="entry name" value="GGDEF"/>
    <property type="match status" value="1"/>
</dbReference>
<dbReference type="InterPro" id="IPR035965">
    <property type="entry name" value="PAS-like_dom_sf"/>
</dbReference>
<dbReference type="Pfam" id="PF00990">
    <property type="entry name" value="GGDEF"/>
    <property type="match status" value="1"/>
</dbReference>
<dbReference type="Gene3D" id="3.30.70.270">
    <property type="match status" value="1"/>
</dbReference>
<dbReference type="PANTHER" id="PTHR44757">
    <property type="entry name" value="DIGUANYLATE CYCLASE DGCP"/>
    <property type="match status" value="1"/>
</dbReference>
<sequence>MFHCMLRISLCSPEPMLEAAFRALQADADFRHKVTFSAEAQSLSATDRAGEDIFFIDSTHLSVLPDLKKTAKPAARIVLIDTAGQEAALQESLVSLLDDIWPLPANPDVVALRVKGLLRDALLRKEHALLQHCLETTIDTTPDLIWFKDIRGEHLKVNQAFCRFVGKSKEDVIGRGHYYIWDIEPDEYAQSEYVCLETEEEVIARGVTCTFDESVKTKLGMRQFKTRKSPIFDEHDVIIGTVGIAYDMTDITKSSAEVEIILQNLPFAAMILDEENRIANANQKFLDFFRFENVKEILGSYRSKVRAIAIKDHHLKQVGDHLEIRSWKKGEEIILESYEKEIVDMFQNRIGKLVIYRDVTSERNSKQMLERSANTDELTGLYNRRYFYSQLPETVAVGSALLFVDLDDFKKVNDTFGHRAGDDALRLTARLLKKHFNEALTSRIGGDEFVLYLAKVHSVEQVVNRACRLQKAMKSLFTKNTPWQGLSASIGVVVTDTDDVGRDELVRRGDTAMYEAKRRGKNRVCQYQHKMEAPHDEPPSPLCAAPCAPCHQREVCRAKKQTAQMRK</sequence>
<dbReference type="Gene3D" id="3.30.450.20">
    <property type="entry name" value="PAS domain"/>
    <property type="match status" value="2"/>
</dbReference>
<dbReference type="RefSeq" id="WP_179979834.1">
    <property type="nucleotide sequence ID" value="NZ_LT608333.1"/>
</dbReference>
<dbReference type="InterPro" id="IPR000160">
    <property type="entry name" value="GGDEF_dom"/>
</dbReference>
<name>A0A212L250_9BACT</name>
<evidence type="ECO:0000259" key="1">
    <source>
        <dbReference type="PROSITE" id="PS50112"/>
    </source>
</evidence>
<dbReference type="InterPro" id="IPR043128">
    <property type="entry name" value="Rev_trsase/Diguanyl_cyclase"/>
</dbReference>
<organism evidence="3">
    <name type="scientific">uncultured Desulfovibrio sp</name>
    <dbReference type="NCBI Taxonomy" id="167968"/>
    <lineage>
        <taxon>Bacteria</taxon>
        <taxon>Pseudomonadati</taxon>
        <taxon>Thermodesulfobacteriota</taxon>
        <taxon>Desulfovibrionia</taxon>
        <taxon>Desulfovibrionales</taxon>
        <taxon>Desulfovibrionaceae</taxon>
        <taxon>Desulfovibrio</taxon>
        <taxon>environmental samples</taxon>
    </lineage>
</organism>
<dbReference type="PROSITE" id="PS50112">
    <property type="entry name" value="PAS"/>
    <property type="match status" value="1"/>
</dbReference>
<dbReference type="InterPro" id="IPR052155">
    <property type="entry name" value="Biofilm_reg_signaling"/>
</dbReference>
<dbReference type="InterPro" id="IPR013767">
    <property type="entry name" value="PAS_fold"/>
</dbReference>
<dbReference type="InterPro" id="IPR029787">
    <property type="entry name" value="Nucleotide_cyclase"/>
</dbReference>
<evidence type="ECO:0000313" key="3">
    <source>
        <dbReference type="EMBL" id="SCM71644.1"/>
    </source>
</evidence>
<feature type="domain" description="PAS" evidence="1">
    <location>
        <begin position="130"/>
        <end position="175"/>
    </location>
</feature>
<reference evidence="3" key="1">
    <citation type="submission" date="2016-08" db="EMBL/GenBank/DDBJ databases">
        <authorList>
            <person name="Seilhamer J.J."/>
        </authorList>
    </citation>
    <scope>NUCLEOTIDE SEQUENCE</scope>
    <source>
        <strain evidence="3">86-1</strain>
    </source>
</reference>
<dbReference type="EMBL" id="FMJC01000002">
    <property type="protein sequence ID" value="SCM71644.1"/>
    <property type="molecule type" value="Genomic_DNA"/>
</dbReference>
<protein>
    <recommendedName>
        <fullName evidence="4">Diguanylate cyclase</fullName>
    </recommendedName>
</protein>